<comment type="caution">
    <text evidence="8">The sequence shown here is derived from an EMBL/GenBank/DDBJ whole genome shotgun (WGS) entry which is preliminary data.</text>
</comment>
<sequence>MATIPHLLLLLTLFISTVHCATSSPPTDFIRSSCRITRYPDLCLQSLATYGPAVQRSPRELARFALTVSADRARSAASFVSQLCDKSNQAHYRAGGPVRDCLENMADSVDRLKEAADELARMGRTSSAGFKFHMSNVQTWCSAALTDENTCLDGLGKNVEPTTRSAIRKKVVEVAQVTSNALALVNRVSGSK</sequence>
<dbReference type="PANTHER" id="PTHR31080:SF87">
    <property type="entry name" value="PECTINESTERASE INHIBITOR 7"/>
    <property type="match status" value="1"/>
</dbReference>
<evidence type="ECO:0000256" key="3">
    <source>
        <dbReference type="ARBA" id="ARBA00022729"/>
    </source>
</evidence>
<dbReference type="Proteomes" id="UP001140206">
    <property type="component" value="Chromosome 3"/>
</dbReference>
<evidence type="ECO:0000313" key="8">
    <source>
        <dbReference type="EMBL" id="KAJ4776547.1"/>
    </source>
</evidence>
<dbReference type="InterPro" id="IPR006501">
    <property type="entry name" value="Pectinesterase_inhib_dom"/>
</dbReference>
<comment type="subcellular location">
    <subcellularLocation>
        <location evidence="1">Secreted</location>
        <location evidence="1">Extracellular space</location>
    </subcellularLocation>
</comment>
<evidence type="ECO:0000256" key="2">
    <source>
        <dbReference type="ARBA" id="ARBA00022525"/>
    </source>
</evidence>
<dbReference type="EMBL" id="JAMFTS010000003">
    <property type="protein sequence ID" value="KAJ4776547.1"/>
    <property type="molecule type" value="Genomic_DNA"/>
</dbReference>
<gene>
    <name evidence="8" type="ORF">LUZ62_060804</name>
</gene>
<dbReference type="CDD" id="cd15798">
    <property type="entry name" value="PMEI-like_3"/>
    <property type="match status" value="1"/>
</dbReference>
<keyword evidence="3 6" id="KW-0732">Signal</keyword>
<dbReference type="Gene3D" id="1.20.140.40">
    <property type="entry name" value="Invertase/pectin methylesterase inhibitor family protein"/>
    <property type="match status" value="1"/>
</dbReference>
<evidence type="ECO:0000256" key="4">
    <source>
        <dbReference type="ARBA" id="ARBA00023157"/>
    </source>
</evidence>
<keyword evidence="4" id="KW-1015">Disulfide bond</keyword>
<evidence type="ECO:0000256" key="1">
    <source>
        <dbReference type="ARBA" id="ARBA00004239"/>
    </source>
</evidence>
<feature type="signal peptide" evidence="6">
    <location>
        <begin position="1"/>
        <end position="20"/>
    </location>
</feature>
<dbReference type="SMART" id="SM00856">
    <property type="entry name" value="PMEI"/>
    <property type="match status" value="1"/>
</dbReference>
<evidence type="ECO:0000256" key="6">
    <source>
        <dbReference type="SAM" id="SignalP"/>
    </source>
</evidence>
<keyword evidence="9" id="KW-1185">Reference proteome</keyword>
<dbReference type="AlphaFoldDB" id="A0AAV8ECN4"/>
<dbReference type="InterPro" id="IPR051955">
    <property type="entry name" value="PME_Inhibitor"/>
</dbReference>
<comment type="similarity">
    <text evidence="5">Belongs to the PMEI family.</text>
</comment>
<evidence type="ECO:0000256" key="5">
    <source>
        <dbReference type="ARBA" id="ARBA00038471"/>
    </source>
</evidence>
<organism evidence="8 9">
    <name type="scientific">Rhynchospora pubera</name>
    <dbReference type="NCBI Taxonomy" id="906938"/>
    <lineage>
        <taxon>Eukaryota</taxon>
        <taxon>Viridiplantae</taxon>
        <taxon>Streptophyta</taxon>
        <taxon>Embryophyta</taxon>
        <taxon>Tracheophyta</taxon>
        <taxon>Spermatophyta</taxon>
        <taxon>Magnoliopsida</taxon>
        <taxon>Liliopsida</taxon>
        <taxon>Poales</taxon>
        <taxon>Cyperaceae</taxon>
        <taxon>Cyperoideae</taxon>
        <taxon>Rhynchosporeae</taxon>
        <taxon>Rhynchospora</taxon>
    </lineage>
</organism>
<dbReference type="NCBIfam" id="TIGR01614">
    <property type="entry name" value="PME_inhib"/>
    <property type="match status" value="1"/>
</dbReference>
<feature type="domain" description="Pectinesterase inhibitor" evidence="7">
    <location>
        <begin position="25"/>
        <end position="184"/>
    </location>
</feature>
<feature type="chain" id="PRO_5043956101" evidence="6">
    <location>
        <begin position="21"/>
        <end position="192"/>
    </location>
</feature>
<dbReference type="Pfam" id="PF04043">
    <property type="entry name" value="PMEI"/>
    <property type="match status" value="1"/>
</dbReference>
<dbReference type="GO" id="GO:0004857">
    <property type="term" value="F:enzyme inhibitor activity"/>
    <property type="evidence" value="ECO:0007669"/>
    <property type="project" value="InterPro"/>
</dbReference>
<dbReference type="SUPFAM" id="SSF101148">
    <property type="entry name" value="Plant invertase/pectin methylesterase inhibitor"/>
    <property type="match status" value="1"/>
</dbReference>
<reference evidence="8" key="1">
    <citation type="submission" date="2022-08" db="EMBL/GenBank/DDBJ databases">
        <authorList>
            <person name="Marques A."/>
        </authorList>
    </citation>
    <scope>NUCLEOTIDE SEQUENCE</scope>
    <source>
        <strain evidence="8">RhyPub2mFocal</strain>
        <tissue evidence="8">Leaves</tissue>
    </source>
</reference>
<proteinExistence type="inferred from homology"/>
<name>A0AAV8ECN4_9POAL</name>
<keyword evidence="2" id="KW-0964">Secreted</keyword>
<accession>A0AAV8ECN4</accession>
<dbReference type="PANTHER" id="PTHR31080">
    <property type="entry name" value="PECTINESTERASE INHIBITOR-LIKE"/>
    <property type="match status" value="1"/>
</dbReference>
<dbReference type="InterPro" id="IPR035513">
    <property type="entry name" value="Invertase/methylesterase_inhib"/>
</dbReference>
<dbReference type="GO" id="GO:0005576">
    <property type="term" value="C:extracellular region"/>
    <property type="evidence" value="ECO:0007669"/>
    <property type="project" value="UniProtKB-SubCell"/>
</dbReference>
<protein>
    <submittedName>
        <fullName evidence="8">Plant invertase/pectin methylesterase inhibitor superfamily protein</fullName>
    </submittedName>
</protein>
<evidence type="ECO:0000259" key="7">
    <source>
        <dbReference type="SMART" id="SM00856"/>
    </source>
</evidence>
<dbReference type="FunFam" id="1.20.140.40:FF:000006">
    <property type="entry name" value="Pectinesterase inhibitor 3"/>
    <property type="match status" value="1"/>
</dbReference>
<evidence type="ECO:0000313" key="9">
    <source>
        <dbReference type="Proteomes" id="UP001140206"/>
    </source>
</evidence>